<keyword evidence="3" id="KW-1185">Reference proteome</keyword>
<dbReference type="SUPFAM" id="SSF53697">
    <property type="entry name" value="SIS domain"/>
    <property type="match status" value="1"/>
</dbReference>
<dbReference type="Gene3D" id="3.40.50.10490">
    <property type="entry name" value="Glucose-6-phosphate isomerase like protein, domain 1"/>
    <property type="match status" value="1"/>
</dbReference>
<name>A0ABY5I3V0_9FIRM</name>
<proteinExistence type="predicted"/>
<dbReference type="InterPro" id="IPR047640">
    <property type="entry name" value="RpiR-like"/>
</dbReference>
<evidence type="ECO:0000313" key="3">
    <source>
        <dbReference type="Proteomes" id="UP001060112"/>
    </source>
</evidence>
<dbReference type="Pfam" id="PF01380">
    <property type="entry name" value="SIS"/>
    <property type="match status" value="1"/>
</dbReference>
<dbReference type="EMBL" id="CP101620">
    <property type="protein sequence ID" value="UTY39655.1"/>
    <property type="molecule type" value="Genomic_DNA"/>
</dbReference>
<dbReference type="InterPro" id="IPR035472">
    <property type="entry name" value="RpiR-like_SIS"/>
</dbReference>
<reference evidence="2" key="1">
    <citation type="submission" date="2022-07" db="EMBL/GenBank/DDBJ databases">
        <title>Faecal culturing of patients with breast cancer.</title>
        <authorList>
            <person name="Teng N.M.Y."/>
            <person name="Kiu R."/>
            <person name="Evans R."/>
            <person name="Baker D.J."/>
            <person name="Zenner C."/>
            <person name="Robinson S.D."/>
            <person name="Hall L.J."/>
        </authorList>
    </citation>
    <scope>NUCLEOTIDE SEQUENCE</scope>
    <source>
        <strain evidence="2">LH1062</strain>
    </source>
</reference>
<sequence length="230" mass="27037">MKLNYALTEEPFSKNTTVDDVIELIPSLYARSFEQTKSFLDRNTIIRCINYIKSSKCVDIYGEGLNYDIANMACYKMMDIGIDAHAFNCAYWEYMKRNELKNQKPFNILISHTGKNPDIIDTAKRLKRYHHKTLCICGREEDQRLAQLCDEVLYIKTTPSTLAFSNTVFSMSTMYVLDIIMSYILCTKYDEMEERTKPCMVKDRHGKERKEHEKVSRRFFMGWSHCCQSI</sequence>
<dbReference type="RefSeq" id="WP_290140921.1">
    <property type="nucleotide sequence ID" value="NZ_CP101620.1"/>
</dbReference>
<feature type="domain" description="SIS" evidence="1">
    <location>
        <begin position="48"/>
        <end position="195"/>
    </location>
</feature>
<gene>
    <name evidence="2" type="ORF">NMU03_02170</name>
</gene>
<dbReference type="PROSITE" id="PS51464">
    <property type="entry name" value="SIS"/>
    <property type="match status" value="1"/>
</dbReference>
<accession>A0ABY5I3V0</accession>
<dbReference type="CDD" id="cd05013">
    <property type="entry name" value="SIS_RpiR"/>
    <property type="match status" value="1"/>
</dbReference>
<dbReference type="PANTHER" id="PTHR30514">
    <property type="entry name" value="GLUCOKINASE"/>
    <property type="match status" value="1"/>
</dbReference>
<evidence type="ECO:0000313" key="2">
    <source>
        <dbReference type="EMBL" id="UTY39655.1"/>
    </source>
</evidence>
<protein>
    <submittedName>
        <fullName evidence="2">SIS domain-containing protein</fullName>
    </submittedName>
</protein>
<dbReference type="InterPro" id="IPR046348">
    <property type="entry name" value="SIS_dom_sf"/>
</dbReference>
<dbReference type="InterPro" id="IPR001347">
    <property type="entry name" value="SIS_dom"/>
</dbReference>
<dbReference type="PANTHER" id="PTHR30514:SF1">
    <property type="entry name" value="HTH-TYPE TRANSCRIPTIONAL REGULATOR HEXR-RELATED"/>
    <property type="match status" value="1"/>
</dbReference>
<dbReference type="Proteomes" id="UP001060112">
    <property type="component" value="Chromosome"/>
</dbReference>
<evidence type="ECO:0000259" key="1">
    <source>
        <dbReference type="PROSITE" id="PS51464"/>
    </source>
</evidence>
<organism evidence="2 3">
    <name type="scientific">Allocoprobacillus halotolerans</name>
    <dbReference type="NCBI Taxonomy" id="2944914"/>
    <lineage>
        <taxon>Bacteria</taxon>
        <taxon>Bacillati</taxon>
        <taxon>Bacillota</taxon>
        <taxon>Erysipelotrichia</taxon>
        <taxon>Erysipelotrichales</taxon>
        <taxon>Erysipelotrichaceae</taxon>
        <taxon>Allocoprobacillus</taxon>
    </lineage>
</organism>